<proteinExistence type="predicted"/>
<evidence type="ECO:0000313" key="9">
    <source>
        <dbReference type="Proteomes" id="UP000789390"/>
    </source>
</evidence>
<dbReference type="GO" id="GO:0008237">
    <property type="term" value="F:metallopeptidase activity"/>
    <property type="evidence" value="ECO:0007669"/>
    <property type="project" value="UniProtKB-KW"/>
</dbReference>
<dbReference type="GO" id="GO:0005745">
    <property type="term" value="C:m-AAA complex"/>
    <property type="evidence" value="ECO:0007669"/>
    <property type="project" value="TreeGrafter"/>
</dbReference>
<evidence type="ECO:0000256" key="2">
    <source>
        <dbReference type="ARBA" id="ARBA00022723"/>
    </source>
</evidence>
<comment type="cofactor">
    <cofactor evidence="1">
        <name>Zn(2+)</name>
        <dbReference type="ChEBI" id="CHEBI:29105"/>
    </cofactor>
</comment>
<comment type="caution">
    <text evidence="8">The sequence shown here is derived from an EMBL/GenBank/DDBJ whole genome shotgun (WGS) entry which is preliminary data.</text>
</comment>
<dbReference type="GO" id="GO:0034982">
    <property type="term" value="P:mitochondrial protein processing"/>
    <property type="evidence" value="ECO:0007669"/>
    <property type="project" value="TreeGrafter"/>
</dbReference>
<keyword evidence="2" id="KW-0479">Metal-binding</keyword>
<feature type="domain" description="ATPase AAA-type core" evidence="7">
    <location>
        <begin position="42"/>
        <end position="96"/>
    </location>
</feature>
<dbReference type="Gene3D" id="3.40.50.300">
    <property type="entry name" value="P-loop containing nucleotide triphosphate hydrolases"/>
    <property type="match status" value="1"/>
</dbReference>
<evidence type="ECO:0000256" key="1">
    <source>
        <dbReference type="ARBA" id="ARBA00001947"/>
    </source>
</evidence>
<evidence type="ECO:0000256" key="6">
    <source>
        <dbReference type="ARBA" id="ARBA00023049"/>
    </source>
</evidence>
<dbReference type="SUPFAM" id="SSF52540">
    <property type="entry name" value="P-loop containing nucleoside triphosphate hydrolases"/>
    <property type="match status" value="1"/>
</dbReference>
<keyword evidence="5" id="KW-0067">ATP-binding</keyword>
<name>A0A8J2S4D2_9CRUS</name>
<evidence type="ECO:0000259" key="7">
    <source>
        <dbReference type="Pfam" id="PF00004"/>
    </source>
</evidence>
<keyword evidence="6" id="KW-0378">Hydrolase</keyword>
<dbReference type="PANTHER" id="PTHR43655">
    <property type="entry name" value="ATP-DEPENDENT PROTEASE"/>
    <property type="match status" value="1"/>
</dbReference>
<evidence type="ECO:0000313" key="8">
    <source>
        <dbReference type="EMBL" id="CAH0110657.1"/>
    </source>
</evidence>
<keyword evidence="4" id="KW-0862">Zinc</keyword>
<dbReference type="OrthoDB" id="6414775at2759"/>
<dbReference type="GO" id="GO:0016887">
    <property type="term" value="F:ATP hydrolysis activity"/>
    <property type="evidence" value="ECO:0007669"/>
    <property type="project" value="InterPro"/>
</dbReference>
<accession>A0A8J2S4D2</accession>
<evidence type="ECO:0000256" key="5">
    <source>
        <dbReference type="ARBA" id="ARBA00022840"/>
    </source>
</evidence>
<keyword evidence="3" id="KW-0547">Nucleotide-binding</keyword>
<dbReference type="InterPro" id="IPR050928">
    <property type="entry name" value="ATP-dep_Zn_Metalloprotease"/>
</dbReference>
<evidence type="ECO:0000256" key="4">
    <source>
        <dbReference type="ARBA" id="ARBA00022833"/>
    </source>
</evidence>
<gene>
    <name evidence="8" type="ORF">DGAL_LOCUS14248</name>
</gene>
<dbReference type="EMBL" id="CAKKLH010000304">
    <property type="protein sequence ID" value="CAH0110657.1"/>
    <property type="molecule type" value="Genomic_DNA"/>
</dbReference>
<keyword evidence="6" id="KW-0645">Protease</keyword>
<keyword evidence="6" id="KW-0482">Metalloprotease</keyword>
<organism evidence="8 9">
    <name type="scientific">Daphnia galeata</name>
    <dbReference type="NCBI Taxonomy" id="27404"/>
    <lineage>
        <taxon>Eukaryota</taxon>
        <taxon>Metazoa</taxon>
        <taxon>Ecdysozoa</taxon>
        <taxon>Arthropoda</taxon>
        <taxon>Crustacea</taxon>
        <taxon>Branchiopoda</taxon>
        <taxon>Diplostraca</taxon>
        <taxon>Cladocera</taxon>
        <taxon>Anomopoda</taxon>
        <taxon>Daphniidae</taxon>
        <taxon>Daphnia</taxon>
    </lineage>
</organism>
<dbReference type="InterPro" id="IPR027417">
    <property type="entry name" value="P-loop_NTPase"/>
</dbReference>
<dbReference type="InterPro" id="IPR003959">
    <property type="entry name" value="ATPase_AAA_core"/>
</dbReference>
<sequence>MIVVPVKVKLATCWSSNGISFMVQAVDNTTDLSVLEVPKGALLLGPPCCGKTLLAKAVATEAEVPFLSMSGSEFIEVVGGLEAARVRDLFKRLFSNTEKHFGWMRMALGGEWPNLSRSE</sequence>
<dbReference type="Pfam" id="PF00004">
    <property type="entry name" value="AAA"/>
    <property type="match status" value="1"/>
</dbReference>
<dbReference type="GO" id="GO:0046872">
    <property type="term" value="F:metal ion binding"/>
    <property type="evidence" value="ECO:0007669"/>
    <property type="project" value="UniProtKB-KW"/>
</dbReference>
<reference evidence="8" key="1">
    <citation type="submission" date="2021-11" db="EMBL/GenBank/DDBJ databases">
        <authorList>
            <person name="Schell T."/>
        </authorList>
    </citation>
    <scope>NUCLEOTIDE SEQUENCE</scope>
    <source>
        <strain evidence="8">M5</strain>
    </source>
</reference>
<protein>
    <recommendedName>
        <fullName evidence="7">ATPase AAA-type core domain-containing protein</fullName>
    </recommendedName>
</protein>
<keyword evidence="9" id="KW-1185">Reference proteome</keyword>
<dbReference type="GO" id="GO:0005524">
    <property type="term" value="F:ATP binding"/>
    <property type="evidence" value="ECO:0007669"/>
    <property type="project" value="UniProtKB-KW"/>
</dbReference>
<dbReference type="Proteomes" id="UP000789390">
    <property type="component" value="Unassembled WGS sequence"/>
</dbReference>
<dbReference type="PANTHER" id="PTHR43655:SF8">
    <property type="entry name" value="PARAPLEGIN"/>
    <property type="match status" value="1"/>
</dbReference>
<dbReference type="AlphaFoldDB" id="A0A8J2S4D2"/>
<evidence type="ECO:0000256" key="3">
    <source>
        <dbReference type="ARBA" id="ARBA00022741"/>
    </source>
</evidence>